<protein>
    <submittedName>
        <fullName evidence="1">DUF2461 domain-containing protein</fullName>
    </submittedName>
</protein>
<gene>
    <name evidence="1" type="ORF">DZ858_05235</name>
</gene>
<comment type="caution">
    <text evidence="1">The sequence shown here is derived from an EMBL/GenBank/DDBJ whole genome shotgun (WGS) entry which is preliminary data.</text>
</comment>
<evidence type="ECO:0000313" key="2">
    <source>
        <dbReference type="Proteomes" id="UP000261082"/>
    </source>
</evidence>
<dbReference type="PANTHER" id="PTHR36452">
    <property type="entry name" value="CHROMOSOME 12, WHOLE GENOME SHOTGUN SEQUENCE"/>
    <property type="match status" value="1"/>
</dbReference>
<name>A0A3E1QBH8_9FLAO</name>
<keyword evidence="2" id="KW-1185">Reference proteome</keyword>
<dbReference type="InterPro" id="IPR012808">
    <property type="entry name" value="CHP02453"/>
</dbReference>
<dbReference type="Proteomes" id="UP000261082">
    <property type="component" value="Unassembled WGS sequence"/>
</dbReference>
<dbReference type="RefSeq" id="WP_117158440.1">
    <property type="nucleotide sequence ID" value="NZ_QVID01000001.1"/>
</dbReference>
<accession>A0A3E1QBH8</accession>
<reference evidence="1 2" key="1">
    <citation type="journal article" date="2007" name="Int. J. Syst. Evol. Microbiol.">
        <title>Marixanthomonas ophiurae gen. nov., sp. nov., a marine bacterium of the family Flavobacteriaceae isolated from a deep-sea brittle star.</title>
        <authorList>
            <person name="Romanenko L.A."/>
            <person name="Uchino M."/>
            <person name="Frolova G.M."/>
            <person name="Mikhailov V.V."/>
        </authorList>
    </citation>
    <scope>NUCLEOTIDE SEQUENCE [LARGE SCALE GENOMIC DNA]</scope>
    <source>
        <strain evidence="1 2">KMM 3046</strain>
    </source>
</reference>
<proteinExistence type="predicted"/>
<dbReference type="Pfam" id="PF09365">
    <property type="entry name" value="DUF2461"/>
    <property type="match status" value="1"/>
</dbReference>
<dbReference type="AlphaFoldDB" id="A0A3E1QBH8"/>
<organism evidence="1 2">
    <name type="scientific">Marixanthomonas ophiurae</name>
    <dbReference type="NCBI Taxonomy" id="387659"/>
    <lineage>
        <taxon>Bacteria</taxon>
        <taxon>Pseudomonadati</taxon>
        <taxon>Bacteroidota</taxon>
        <taxon>Flavobacteriia</taxon>
        <taxon>Flavobacteriales</taxon>
        <taxon>Flavobacteriaceae</taxon>
        <taxon>Marixanthomonas</taxon>
    </lineage>
</organism>
<dbReference type="NCBIfam" id="TIGR02453">
    <property type="entry name" value="TIGR02453 family protein"/>
    <property type="match status" value="1"/>
</dbReference>
<dbReference type="InterPro" id="IPR015996">
    <property type="entry name" value="UCP028451"/>
</dbReference>
<dbReference type="EMBL" id="QVID01000001">
    <property type="protein sequence ID" value="RFN59466.1"/>
    <property type="molecule type" value="Genomic_DNA"/>
</dbReference>
<dbReference type="PANTHER" id="PTHR36452:SF1">
    <property type="entry name" value="DUF2461 DOMAIN-CONTAINING PROTEIN"/>
    <property type="match status" value="1"/>
</dbReference>
<dbReference type="OrthoDB" id="9794241at2"/>
<sequence length="217" mass="25226">MNFKSLYQFLRNLQKNNNKEWMDAHRGEYHTVRDSYIDWLNEMDIKLAAIDADYTPTTGKKAINRINNNLMFHPNKPIYKDHFGAGLDQESKQGDFYIHLGVNESFIGGGYWHPSSKILKSIRAAIDYNGEELKRILNKQSFKALFGDMIVDDPLKTSPKGYSQDHKHIDLLRRKSFAVSCPLTQKEVMASNFEEKVIAIYKEMLPFRRYLNQAVTV</sequence>
<dbReference type="PIRSF" id="PIRSF028451">
    <property type="entry name" value="UCP028451"/>
    <property type="match status" value="1"/>
</dbReference>
<evidence type="ECO:0000313" key="1">
    <source>
        <dbReference type="EMBL" id="RFN59466.1"/>
    </source>
</evidence>